<evidence type="ECO:0000256" key="2">
    <source>
        <dbReference type="SAM" id="Phobius"/>
    </source>
</evidence>
<feature type="compositionally biased region" description="Acidic residues" evidence="1">
    <location>
        <begin position="92"/>
        <end position="129"/>
    </location>
</feature>
<feature type="region of interest" description="Disordered" evidence="1">
    <location>
        <begin position="1"/>
        <end position="45"/>
    </location>
</feature>
<name>A0A1D7R000_9BACI</name>
<dbReference type="Proteomes" id="UP000094463">
    <property type="component" value="Chromosome"/>
</dbReference>
<keyword evidence="4" id="KW-1185">Reference proteome</keyword>
<feature type="compositionally biased region" description="Basic and acidic residues" evidence="1">
    <location>
        <begin position="1"/>
        <end position="27"/>
    </location>
</feature>
<dbReference type="STRING" id="632773.BBEV_3263"/>
<feature type="region of interest" description="Disordered" evidence="1">
    <location>
        <begin position="86"/>
        <end position="137"/>
    </location>
</feature>
<organism evidence="3 4">
    <name type="scientific">Salisediminibacterium beveridgei</name>
    <dbReference type="NCBI Taxonomy" id="632773"/>
    <lineage>
        <taxon>Bacteria</taxon>
        <taxon>Bacillati</taxon>
        <taxon>Bacillota</taxon>
        <taxon>Bacilli</taxon>
        <taxon>Bacillales</taxon>
        <taxon>Bacillaceae</taxon>
        <taxon>Salisediminibacterium</taxon>
    </lineage>
</organism>
<dbReference type="OrthoDB" id="9817677at2"/>
<dbReference type="AlphaFoldDB" id="A0A1D7R000"/>
<keyword evidence="2" id="KW-0812">Transmembrane</keyword>
<evidence type="ECO:0000256" key="1">
    <source>
        <dbReference type="SAM" id="MobiDB-lite"/>
    </source>
</evidence>
<dbReference type="KEGG" id="bbev:BBEV_3263"/>
<keyword evidence="2" id="KW-1133">Transmembrane helix</keyword>
<keyword evidence="2" id="KW-0472">Membrane</keyword>
<feature type="transmembrane region" description="Helical" evidence="2">
    <location>
        <begin position="58"/>
        <end position="76"/>
    </location>
</feature>
<evidence type="ECO:0000313" key="3">
    <source>
        <dbReference type="EMBL" id="AOM84578.1"/>
    </source>
</evidence>
<gene>
    <name evidence="3" type="ORF">BBEV_3263</name>
</gene>
<dbReference type="EMBL" id="CP012502">
    <property type="protein sequence ID" value="AOM84578.1"/>
    <property type="molecule type" value="Genomic_DNA"/>
</dbReference>
<dbReference type="RefSeq" id="WP_069366448.1">
    <property type="nucleotide sequence ID" value="NZ_CP012502.1"/>
</dbReference>
<reference evidence="3 4" key="1">
    <citation type="submission" date="2015-08" db="EMBL/GenBank/DDBJ databases">
        <title>The complete genome sequence of Bacillus beveridgei MLTeJB.</title>
        <authorList>
            <person name="Hanson T.E."/>
            <person name="Mesa C."/>
            <person name="Basesman S.M."/>
            <person name="Oremland R.S."/>
        </authorList>
    </citation>
    <scope>NUCLEOTIDE SEQUENCE [LARGE SCALE GENOMIC DNA]</scope>
    <source>
        <strain evidence="3 4">MLTeJB</strain>
    </source>
</reference>
<proteinExistence type="predicted"/>
<protein>
    <submittedName>
        <fullName evidence="3">Uncharacterized protein</fullName>
    </submittedName>
</protein>
<evidence type="ECO:0000313" key="4">
    <source>
        <dbReference type="Proteomes" id="UP000094463"/>
    </source>
</evidence>
<accession>A0A1D7R000</accession>
<sequence length="522" mass="60232">MSERLTEKQLEKDRQAMEEATPSEKAKQKSLHAMKREIGKAQPGYALVEKKKKRHQTLTGFSATIAAAAIGGLVLISSDDMAGWFAPAGTLDDTENEEEDQEAPEPVEENDSEAEQENEEENEESEEERSESVSYRFPDTAEWNVTADTFNDRAQRFYAIDMQAVDADERTDVIEEQPMMLLHEEGMPYFIYIPAEWNSHRTDEGSYVRYEMADDEGNIFHLLQFDTEDEEAARSELERQLDGHDAEPVDRDEQWVQDYHWTMDMGDEPVEQYRAEDGNRVHNWSYVAPEGYPDTPVILHSVETVEDDDQIELAGYFHSSFQRVYPTIIDESNEAGMNDRAHEAEFLAMSDHGPGSREMALVEVPDLGFSFYARDGFSDRQEGERGQQMIRYENADDPEFIEIGRFDNVDEALAYQEDWKDKESELTDVAEEDPDPRSYLGDRFGGEWLVHEDMLNLSMEKREELEIEGGLSDMATQETFFVMEHDGYGYYMLTGGNLYFSEFIDLILHSWQWDDGQMLIEE</sequence>